<feature type="transmembrane region" description="Helical" evidence="4">
    <location>
        <begin position="190"/>
        <end position="215"/>
    </location>
</feature>
<dbReference type="Gene3D" id="1.10.287.950">
    <property type="entry name" value="Methyl-accepting chemotaxis protein"/>
    <property type="match status" value="1"/>
</dbReference>
<proteinExistence type="predicted"/>
<dbReference type="GO" id="GO:0007165">
    <property type="term" value="P:signal transduction"/>
    <property type="evidence" value="ECO:0007669"/>
    <property type="project" value="UniProtKB-KW"/>
</dbReference>
<dbReference type="PANTHER" id="PTHR32089:SF114">
    <property type="entry name" value="METHYL-ACCEPTING CHEMOTAXIS PROTEIN MCPB"/>
    <property type="match status" value="1"/>
</dbReference>
<organism evidence="6 7">
    <name type="scientific">Lyngbya confervoides BDU141951</name>
    <dbReference type="NCBI Taxonomy" id="1574623"/>
    <lineage>
        <taxon>Bacteria</taxon>
        <taxon>Bacillati</taxon>
        <taxon>Cyanobacteriota</taxon>
        <taxon>Cyanophyceae</taxon>
        <taxon>Oscillatoriophycideae</taxon>
        <taxon>Oscillatoriales</taxon>
        <taxon>Microcoleaceae</taxon>
        <taxon>Lyngbya</taxon>
    </lineage>
</organism>
<dbReference type="PROSITE" id="PS50111">
    <property type="entry name" value="CHEMOTAXIS_TRANSDUC_2"/>
    <property type="match status" value="1"/>
</dbReference>
<dbReference type="EMBL" id="JTHE03000106">
    <property type="protein sequence ID" value="MCM1984929.1"/>
    <property type="molecule type" value="Genomic_DNA"/>
</dbReference>
<reference evidence="6 7" key="1">
    <citation type="journal article" date="2015" name="Genome Announc.">
        <title>Draft Genome Sequence of Filamentous Marine Cyanobacterium Lyngbya confervoides Strain BDU141951.</title>
        <authorList>
            <person name="Chandrababunaidu M.M."/>
            <person name="Sen D."/>
            <person name="Tripathy S."/>
        </authorList>
    </citation>
    <scope>NUCLEOTIDE SEQUENCE [LARGE SCALE GENOMIC DNA]</scope>
    <source>
        <strain evidence="6 7">BDU141951</strain>
    </source>
</reference>
<keyword evidence="3" id="KW-0175">Coiled coil</keyword>
<gene>
    <name evidence="6" type="ORF">QQ91_0019070</name>
</gene>
<evidence type="ECO:0000313" key="7">
    <source>
        <dbReference type="Proteomes" id="UP000031561"/>
    </source>
</evidence>
<keyword evidence="4" id="KW-0812">Transmembrane</keyword>
<dbReference type="PANTHER" id="PTHR32089">
    <property type="entry name" value="METHYL-ACCEPTING CHEMOTAXIS PROTEIN MCPB"/>
    <property type="match status" value="1"/>
</dbReference>
<protein>
    <submittedName>
        <fullName evidence="6">Methyl-accepting chemotaxis protein</fullName>
    </submittedName>
</protein>
<evidence type="ECO:0000256" key="2">
    <source>
        <dbReference type="PROSITE-ProRule" id="PRU00284"/>
    </source>
</evidence>
<dbReference type="RefSeq" id="WP_166277467.1">
    <property type="nucleotide sequence ID" value="NZ_JTHE03000106.1"/>
</dbReference>
<evidence type="ECO:0000256" key="4">
    <source>
        <dbReference type="SAM" id="Phobius"/>
    </source>
</evidence>
<name>A0ABD4T8S0_9CYAN</name>
<comment type="caution">
    <text evidence="6">The sequence shown here is derived from an EMBL/GenBank/DDBJ whole genome shotgun (WGS) entry which is preliminary data.</text>
</comment>
<keyword evidence="1 2" id="KW-0807">Transducer</keyword>
<dbReference type="SUPFAM" id="SSF58104">
    <property type="entry name" value="Methyl-accepting chemotaxis protein (MCP) signaling domain"/>
    <property type="match status" value="1"/>
</dbReference>
<feature type="coiled-coil region" evidence="3">
    <location>
        <begin position="215"/>
        <end position="267"/>
    </location>
</feature>
<evidence type="ECO:0000313" key="6">
    <source>
        <dbReference type="EMBL" id="MCM1984929.1"/>
    </source>
</evidence>
<dbReference type="InterPro" id="IPR004089">
    <property type="entry name" value="MCPsignal_dom"/>
</dbReference>
<dbReference type="Proteomes" id="UP000031561">
    <property type="component" value="Unassembled WGS sequence"/>
</dbReference>
<sequence>MKSQFSRLSSTPLAHAIKTHVVETVATSVALSVVLLGSSTWNVWTTYQGFKNSVTNQVQLRSTSDEVVYLDEVLTMSARMAASTGDPMWEARYWENEPKLSKALDIVTQMSTGQSKAESEKTDAANDRLIQIEEQAFQLIKQGQKEEAFQLLLGTDYQDNKKIYSNAIQNTIAEVRQGIDQELSDYSNRLLWAVSFTGISCVFLVAGWSFILYVVRQDIRRREEAEAELKASQQSLQSAYAALESTQQDLAQQAQSTQETNQVLEQDVGHLLDIVSSLEAGDFTAQAAVSDRITGLVADMLNQFIEEMSRVIATVNATANQVNLGANDVEALAAATSQLAQQQVESVQRVQQLMEAVNRLSQDTLEQAKVSSESFQVAQAEVEQGESEMTAMTDGFQSLRIGTQQITRRVTSLNAFVEMATQFAQAQKRVASLTRVLAFNASMVASRAAEQRDPEQFATVAREFEAIAGQVNDLAAQTNQSLETLQQRTQQIQSAVSGIQDDTQEINQLVDQFTQRVDRSSHSFTNLKRVTQQMTQLGQQVTQSSEAIASAAARTLQSIEDIQGDGTKTEQQSRLTQQQAQKMEKIAQQLLDRMQFFTLNAESTAATPWIAPLSAATPAAEDTVNLLDADADYSPVAGFEAEQPLITA</sequence>
<evidence type="ECO:0000259" key="5">
    <source>
        <dbReference type="PROSITE" id="PS50111"/>
    </source>
</evidence>
<evidence type="ECO:0000256" key="3">
    <source>
        <dbReference type="SAM" id="Coils"/>
    </source>
</evidence>
<feature type="domain" description="Methyl-accepting transducer" evidence="5">
    <location>
        <begin position="318"/>
        <end position="563"/>
    </location>
</feature>
<accession>A0ABD4T8S0</accession>
<evidence type="ECO:0000256" key="1">
    <source>
        <dbReference type="ARBA" id="ARBA00023224"/>
    </source>
</evidence>
<keyword evidence="7" id="KW-1185">Reference proteome</keyword>
<keyword evidence="4" id="KW-1133">Transmembrane helix</keyword>
<dbReference type="AlphaFoldDB" id="A0ABD4T8S0"/>
<keyword evidence="4" id="KW-0472">Membrane</keyword>